<dbReference type="GO" id="GO:0005829">
    <property type="term" value="C:cytosol"/>
    <property type="evidence" value="ECO:0007669"/>
    <property type="project" value="TreeGrafter"/>
</dbReference>
<dbReference type="PANTHER" id="PTHR10996:SF178">
    <property type="entry name" value="2-HYDROXYACID DEHYDROGENASE YGL185C-RELATED"/>
    <property type="match status" value="1"/>
</dbReference>
<dbReference type="Proteomes" id="UP000219422">
    <property type="component" value="Chromosome"/>
</dbReference>
<evidence type="ECO:0000313" key="8">
    <source>
        <dbReference type="Proteomes" id="UP000219422"/>
    </source>
</evidence>
<evidence type="ECO:0000256" key="2">
    <source>
        <dbReference type="ARBA" id="ARBA00023002"/>
    </source>
</evidence>
<dbReference type="GO" id="GO:0051287">
    <property type="term" value="F:NAD binding"/>
    <property type="evidence" value="ECO:0007669"/>
    <property type="project" value="InterPro"/>
</dbReference>
<evidence type="ECO:0000256" key="1">
    <source>
        <dbReference type="ARBA" id="ARBA00022857"/>
    </source>
</evidence>
<dbReference type="InterPro" id="IPR006140">
    <property type="entry name" value="D-isomer_DH_NAD-bd"/>
</dbReference>
<dbReference type="Pfam" id="PF02826">
    <property type="entry name" value="2-Hacid_dh_C"/>
    <property type="match status" value="1"/>
</dbReference>
<dbReference type="GeneID" id="57776585"/>
<reference evidence="7 8" key="1">
    <citation type="submission" date="2017-10" db="EMBL/GenBank/DDBJ databases">
        <title>Sphingobium yanoikuyae S72.</title>
        <authorList>
            <person name="Sanchez E."/>
            <person name="Bustos P."/>
            <person name="Mendoza P."/>
            <person name="Guo X."/>
            <person name="Mendoza A."/>
        </authorList>
    </citation>
    <scope>NUCLEOTIDE SEQUENCE [LARGE SCALE GENOMIC DNA]</scope>
    <source>
        <strain evidence="7 8">S72</strain>
    </source>
</reference>
<protein>
    <submittedName>
        <fullName evidence="7">Hydroxyacid dehydrogenase</fullName>
    </submittedName>
</protein>
<evidence type="ECO:0000259" key="6">
    <source>
        <dbReference type="Pfam" id="PF02826"/>
    </source>
</evidence>
<dbReference type="Gene3D" id="3.40.50.720">
    <property type="entry name" value="NAD(P)-binding Rossmann-like Domain"/>
    <property type="match status" value="2"/>
</dbReference>
<gene>
    <name evidence="7" type="ORF">A6768_06995</name>
</gene>
<dbReference type="InterPro" id="IPR036291">
    <property type="entry name" value="NAD(P)-bd_dom_sf"/>
</dbReference>
<dbReference type="FunFam" id="3.40.50.720:FF:000213">
    <property type="entry name" value="Putative 2-hydroxyacid dehydrogenase"/>
    <property type="match status" value="1"/>
</dbReference>
<dbReference type="InterPro" id="IPR050223">
    <property type="entry name" value="D-isomer_2-hydroxyacid_DH"/>
</dbReference>
<keyword evidence="2 4" id="KW-0560">Oxidoreductase</keyword>
<dbReference type="InterPro" id="IPR029752">
    <property type="entry name" value="D-isomer_DH_CS1"/>
</dbReference>
<organism evidence="7 8">
    <name type="scientific">Sphingobium yanoikuyae</name>
    <name type="common">Sphingomonas yanoikuyae</name>
    <dbReference type="NCBI Taxonomy" id="13690"/>
    <lineage>
        <taxon>Bacteria</taxon>
        <taxon>Pseudomonadati</taxon>
        <taxon>Pseudomonadota</taxon>
        <taxon>Alphaproteobacteria</taxon>
        <taxon>Sphingomonadales</taxon>
        <taxon>Sphingomonadaceae</taxon>
        <taxon>Sphingobium</taxon>
    </lineage>
</organism>
<feature type="domain" description="D-isomer specific 2-hydroxyacid dehydrogenase catalytic" evidence="5">
    <location>
        <begin position="36"/>
        <end position="299"/>
    </location>
</feature>
<keyword evidence="3" id="KW-0520">NAD</keyword>
<dbReference type="EMBL" id="CP023741">
    <property type="protein sequence ID" value="ATI83178.1"/>
    <property type="molecule type" value="Genomic_DNA"/>
</dbReference>
<proteinExistence type="inferred from homology"/>
<evidence type="ECO:0000259" key="5">
    <source>
        <dbReference type="Pfam" id="PF00389"/>
    </source>
</evidence>
<dbReference type="KEGG" id="sya:A6768_06995"/>
<dbReference type="RefSeq" id="WP_097385558.1">
    <property type="nucleotide sequence ID" value="NZ_CP023741.1"/>
</dbReference>
<dbReference type="PROSITE" id="PS00065">
    <property type="entry name" value="D_2_HYDROXYACID_DH_1"/>
    <property type="match status" value="1"/>
</dbReference>
<dbReference type="SUPFAM" id="SSF51735">
    <property type="entry name" value="NAD(P)-binding Rossmann-fold domains"/>
    <property type="match status" value="1"/>
</dbReference>
<accession>A0A291N7X9</accession>
<dbReference type="SUPFAM" id="SSF52283">
    <property type="entry name" value="Formate/glycerate dehydrogenase catalytic domain-like"/>
    <property type="match status" value="1"/>
</dbReference>
<keyword evidence="1" id="KW-0521">NADP</keyword>
<dbReference type="CDD" id="cd12156">
    <property type="entry name" value="HPPR"/>
    <property type="match status" value="1"/>
</dbReference>
<evidence type="ECO:0000256" key="3">
    <source>
        <dbReference type="ARBA" id="ARBA00023027"/>
    </source>
</evidence>
<dbReference type="InterPro" id="IPR006139">
    <property type="entry name" value="D-isomer_2_OHA_DH_cat_dom"/>
</dbReference>
<dbReference type="GO" id="GO:0016618">
    <property type="term" value="F:hydroxypyruvate reductase [NAD(P)H] activity"/>
    <property type="evidence" value="ECO:0007669"/>
    <property type="project" value="TreeGrafter"/>
</dbReference>
<name>A0A291N7X9_SPHYA</name>
<evidence type="ECO:0000256" key="4">
    <source>
        <dbReference type="RuleBase" id="RU003719"/>
    </source>
</evidence>
<feature type="domain" description="D-isomer specific 2-hydroxyacid dehydrogenase NAD-binding" evidence="6">
    <location>
        <begin position="102"/>
        <end position="268"/>
    </location>
</feature>
<sequence>MVPVVTNGSLSPWLHEGLSARHAIHRLDELPHAIRMEARILVTTGVAGADASIMDALPALRLIAVHGVGVDAVDLDHARRRGIAVTNTPDVLTDDVADMAVLLLLSTARRAMLNDATVRRGGWTSPSGRRVSGMRIGILGLGRIGGAIARRLEGFGCDISYHNRRSLPDCPYAYRDSPADLARECDAMIIAASGGGECLVDGAVLDALGPDGFLINIGRGSTVDETALIDALEQGRIAGAGLDVFASEPHVPTRFIPLDTVVLQPHQASATIETRVAMADLVLRNIANFLANGPLDTPV</sequence>
<evidence type="ECO:0000313" key="7">
    <source>
        <dbReference type="EMBL" id="ATI83178.1"/>
    </source>
</evidence>
<dbReference type="AlphaFoldDB" id="A0A291N7X9"/>
<dbReference type="Pfam" id="PF00389">
    <property type="entry name" value="2-Hacid_dh"/>
    <property type="match status" value="1"/>
</dbReference>
<dbReference type="GO" id="GO:0030267">
    <property type="term" value="F:glyoxylate reductase (NADPH) activity"/>
    <property type="evidence" value="ECO:0007669"/>
    <property type="project" value="TreeGrafter"/>
</dbReference>
<dbReference type="PANTHER" id="PTHR10996">
    <property type="entry name" value="2-HYDROXYACID DEHYDROGENASE-RELATED"/>
    <property type="match status" value="1"/>
</dbReference>
<comment type="similarity">
    <text evidence="4">Belongs to the D-isomer specific 2-hydroxyacid dehydrogenase family.</text>
</comment>